<dbReference type="RefSeq" id="WP_249656839.1">
    <property type="nucleotide sequence ID" value="NZ_JAMFMA010000002.1"/>
</dbReference>
<feature type="transmembrane region" description="Helical" evidence="1">
    <location>
        <begin position="105"/>
        <end position="122"/>
    </location>
</feature>
<protein>
    <submittedName>
        <fullName evidence="2">DUF5367 domain-containing protein</fullName>
    </submittedName>
</protein>
<feature type="transmembrane region" description="Helical" evidence="1">
    <location>
        <begin position="69"/>
        <end position="93"/>
    </location>
</feature>
<organism evidence="2 3">
    <name type="scientific">Flagellimonas spongiicola</name>
    <dbReference type="NCBI Taxonomy" id="2942208"/>
    <lineage>
        <taxon>Bacteria</taxon>
        <taxon>Pseudomonadati</taxon>
        <taxon>Bacteroidota</taxon>
        <taxon>Flavobacteriia</taxon>
        <taxon>Flavobacteriales</taxon>
        <taxon>Flavobacteriaceae</taxon>
        <taxon>Flagellimonas</taxon>
    </lineage>
</organism>
<feature type="transmembrane region" description="Helical" evidence="1">
    <location>
        <begin position="37"/>
        <end position="57"/>
    </location>
</feature>
<reference evidence="2 3" key="1">
    <citation type="submission" date="2022-05" db="EMBL/GenBank/DDBJ databases">
        <authorList>
            <person name="Park J.-S."/>
        </authorList>
    </citation>
    <scope>NUCLEOTIDE SEQUENCE [LARGE SCALE GENOMIC DNA]</scope>
    <source>
        <strain evidence="2 3">2012CJ35-5</strain>
    </source>
</reference>
<keyword evidence="1" id="KW-0812">Transmembrane</keyword>
<keyword evidence="1" id="KW-1133">Transmembrane helix</keyword>
<evidence type="ECO:0000313" key="2">
    <source>
        <dbReference type="EMBL" id="MCL6273647.1"/>
    </source>
</evidence>
<keyword evidence="3" id="KW-1185">Reference proteome</keyword>
<dbReference type="EMBL" id="JAMFMA010000002">
    <property type="protein sequence ID" value="MCL6273647.1"/>
    <property type="molecule type" value="Genomic_DNA"/>
</dbReference>
<accession>A0ABT0PQI0</accession>
<evidence type="ECO:0000256" key="1">
    <source>
        <dbReference type="SAM" id="Phobius"/>
    </source>
</evidence>
<feature type="transmembrane region" description="Helical" evidence="1">
    <location>
        <begin position="7"/>
        <end position="25"/>
    </location>
</feature>
<sequence length="130" mass="14439">MNIIRALFIGILIWIIGVTAFTVFFEIPFLEDSYPQANIGLVIVVPFLVWNGAKMYYRKGALTHGIVTGLIMLTASAALDALITVPMLIIPFGGSYASFFGSLDFWLIAAEFIGVVFLYWLLKIRTVNTN</sequence>
<evidence type="ECO:0000313" key="3">
    <source>
        <dbReference type="Proteomes" id="UP001203607"/>
    </source>
</evidence>
<dbReference type="Proteomes" id="UP001203607">
    <property type="component" value="Unassembled WGS sequence"/>
</dbReference>
<name>A0ABT0PQI0_9FLAO</name>
<keyword evidence="1" id="KW-0472">Membrane</keyword>
<proteinExistence type="predicted"/>
<comment type="caution">
    <text evidence="2">The sequence shown here is derived from an EMBL/GenBank/DDBJ whole genome shotgun (WGS) entry which is preliminary data.</text>
</comment>
<gene>
    <name evidence="2" type="ORF">M3P19_06475</name>
</gene>